<proteinExistence type="predicted"/>
<evidence type="ECO:0000313" key="3">
    <source>
        <dbReference type="Proteomes" id="UP000617340"/>
    </source>
</evidence>
<dbReference type="Proteomes" id="UP000617340">
    <property type="component" value="Unassembled WGS sequence"/>
</dbReference>
<accession>A0A834NMC9</accession>
<protein>
    <submittedName>
        <fullName evidence="2">Uncharacterized protein</fullName>
    </submittedName>
</protein>
<organism evidence="2 3">
    <name type="scientific">Vespula germanica</name>
    <name type="common">German yellow jacket</name>
    <name type="synonym">Paravespula germanica</name>
    <dbReference type="NCBI Taxonomy" id="30212"/>
    <lineage>
        <taxon>Eukaryota</taxon>
        <taxon>Metazoa</taxon>
        <taxon>Ecdysozoa</taxon>
        <taxon>Arthropoda</taxon>
        <taxon>Hexapoda</taxon>
        <taxon>Insecta</taxon>
        <taxon>Pterygota</taxon>
        <taxon>Neoptera</taxon>
        <taxon>Endopterygota</taxon>
        <taxon>Hymenoptera</taxon>
        <taxon>Apocrita</taxon>
        <taxon>Aculeata</taxon>
        <taxon>Vespoidea</taxon>
        <taxon>Vespidae</taxon>
        <taxon>Vespinae</taxon>
        <taxon>Vespula</taxon>
    </lineage>
</organism>
<dbReference type="AlphaFoldDB" id="A0A834NMC9"/>
<comment type="caution">
    <text evidence="2">The sequence shown here is derived from an EMBL/GenBank/DDBJ whole genome shotgun (WGS) entry which is preliminary data.</text>
</comment>
<gene>
    <name evidence="2" type="ORF">HZH68_002480</name>
</gene>
<sequence>MDRSNSPLFPARTPSKEPNSRWDSLCGFNEYTEYVSHLYNYFVSVLFEAENHKRKWNVVREDNVENVTMRKGELRDVTLAWGEMRESKKVKEEEEEEEEEDEEEEEEEEEEDEEEEEKDDEEEEEEVEEI</sequence>
<dbReference type="EMBL" id="JACSDZ010000002">
    <property type="protein sequence ID" value="KAF7413991.1"/>
    <property type="molecule type" value="Genomic_DNA"/>
</dbReference>
<feature type="compositionally biased region" description="Basic and acidic residues" evidence="1">
    <location>
        <begin position="83"/>
        <end position="92"/>
    </location>
</feature>
<name>A0A834NMC9_VESGE</name>
<evidence type="ECO:0000256" key="1">
    <source>
        <dbReference type="SAM" id="MobiDB-lite"/>
    </source>
</evidence>
<reference evidence="2" key="1">
    <citation type="journal article" date="2020" name="G3 (Bethesda)">
        <title>High-Quality Assemblies for Three Invasive Social Wasps from the &lt;i&gt;Vespula&lt;/i&gt; Genus.</title>
        <authorList>
            <person name="Harrop T.W.R."/>
            <person name="Guhlin J."/>
            <person name="McLaughlin G.M."/>
            <person name="Permina E."/>
            <person name="Stockwell P."/>
            <person name="Gilligan J."/>
            <person name="Le Lec M.F."/>
            <person name="Gruber M.A.M."/>
            <person name="Quinn O."/>
            <person name="Lovegrove M."/>
            <person name="Duncan E.J."/>
            <person name="Remnant E.J."/>
            <person name="Van Eeckhoven J."/>
            <person name="Graham B."/>
            <person name="Knapp R.A."/>
            <person name="Langford K.W."/>
            <person name="Kronenberg Z."/>
            <person name="Press M.O."/>
            <person name="Eacker S.M."/>
            <person name="Wilson-Rankin E.E."/>
            <person name="Purcell J."/>
            <person name="Lester P.J."/>
            <person name="Dearden P.K."/>
        </authorList>
    </citation>
    <scope>NUCLEOTIDE SEQUENCE</scope>
    <source>
        <strain evidence="2">Linc-1</strain>
    </source>
</reference>
<feature type="region of interest" description="Disordered" evidence="1">
    <location>
        <begin position="82"/>
        <end position="130"/>
    </location>
</feature>
<feature type="compositionally biased region" description="Acidic residues" evidence="1">
    <location>
        <begin position="93"/>
        <end position="130"/>
    </location>
</feature>
<feature type="region of interest" description="Disordered" evidence="1">
    <location>
        <begin position="1"/>
        <end position="22"/>
    </location>
</feature>
<evidence type="ECO:0000313" key="2">
    <source>
        <dbReference type="EMBL" id="KAF7413991.1"/>
    </source>
</evidence>
<keyword evidence="3" id="KW-1185">Reference proteome</keyword>